<dbReference type="Pfam" id="PF03466">
    <property type="entry name" value="LysR_substrate"/>
    <property type="match status" value="1"/>
</dbReference>
<keyword evidence="4" id="KW-0804">Transcription</keyword>
<dbReference type="PROSITE" id="PS50931">
    <property type="entry name" value="HTH_LYSR"/>
    <property type="match status" value="1"/>
</dbReference>
<dbReference type="Pfam" id="PF00126">
    <property type="entry name" value="HTH_1"/>
    <property type="match status" value="1"/>
</dbReference>
<proteinExistence type="inferred from homology"/>
<dbReference type="InterPro" id="IPR036390">
    <property type="entry name" value="WH_DNA-bd_sf"/>
</dbReference>
<dbReference type="EMBL" id="FXUF01000013">
    <property type="protein sequence ID" value="SMP66184.1"/>
    <property type="molecule type" value="Genomic_DNA"/>
</dbReference>
<feature type="domain" description="HTH lysR-type" evidence="5">
    <location>
        <begin position="1"/>
        <end position="57"/>
    </location>
</feature>
<dbReference type="RefSeq" id="WP_283410231.1">
    <property type="nucleotide sequence ID" value="NZ_FXUF01000013.1"/>
</dbReference>
<gene>
    <name evidence="6" type="ORF">SAMN06296020_11386</name>
</gene>
<dbReference type="SUPFAM" id="SSF46785">
    <property type="entry name" value="Winged helix' DNA-binding domain"/>
    <property type="match status" value="1"/>
</dbReference>
<comment type="caution">
    <text evidence="6">The sequence shown here is derived from an EMBL/GenBank/DDBJ whole genome shotgun (WGS) entry which is preliminary data.</text>
</comment>
<keyword evidence="2" id="KW-0805">Transcription regulation</keyword>
<dbReference type="InterPro" id="IPR005119">
    <property type="entry name" value="LysR_subst-bd"/>
</dbReference>
<keyword evidence="7" id="KW-1185">Reference proteome</keyword>
<evidence type="ECO:0000256" key="3">
    <source>
        <dbReference type="ARBA" id="ARBA00023125"/>
    </source>
</evidence>
<organism evidence="6 7">
    <name type="scientific">Anoxynatronum buryatiense</name>
    <dbReference type="NCBI Taxonomy" id="489973"/>
    <lineage>
        <taxon>Bacteria</taxon>
        <taxon>Bacillati</taxon>
        <taxon>Bacillota</taxon>
        <taxon>Clostridia</taxon>
        <taxon>Eubacteriales</taxon>
        <taxon>Clostridiaceae</taxon>
        <taxon>Anoxynatronum</taxon>
    </lineage>
</organism>
<evidence type="ECO:0000259" key="5">
    <source>
        <dbReference type="PROSITE" id="PS50931"/>
    </source>
</evidence>
<dbReference type="PANTHER" id="PTHR30419:SF28">
    <property type="entry name" value="HTH-TYPE TRANSCRIPTIONAL REGULATOR BSDA"/>
    <property type="match status" value="1"/>
</dbReference>
<dbReference type="SUPFAM" id="SSF53850">
    <property type="entry name" value="Periplasmic binding protein-like II"/>
    <property type="match status" value="1"/>
</dbReference>
<dbReference type="Gene3D" id="1.10.10.10">
    <property type="entry name" value="Winged helix-like DNA-binding domain superfamily/Winged helix DNA-binding domain"/>
    <property type="match status" value="1"/>
</dbReference>
<evidence type="ECO:0000256" key="2">
    <source>
        <dbReference type="ARBA" id="ARBA00023015"/>
    </source>
</evidence>
<dbReference type="PANTHER" id="PTHR30419">
    <property type="entry name" value="HTH-TYPE TRANSCRIPTIONAL REGULATOR YBHD"/>
    <property type="match status" value="1"/>
</dbReference>
<dbReference type="InterPro" id="IPR000847">
    <property type="entry name" value="LysR_HTH_N"/>
</dbReference>
<accession>A0AA45WXU4</accession>
<comment type="similarity">
    <text evidence="1">Belongs to the LysR transcriptional regulatory family.</text>
</comment>
<dbReference type="AlphaFoldDB" id="A0AA45WXU4"/>
<evidence type="ECO:0000313" key="6">
    <source>
        <dbReference type="EMBL" id="SMP66184.1"/>
    </source>
</evidence>
<dbReference type="GO" id="GO:0005829">
    <property type="term" value="C:cytosol"/>
    <property type="evidence" value="ECO:0007669"/>
    <property type="project" value="TreeGrafter"/>
</dbReference>
<dbReference type="GO" id="GO:0003700">
    <property type="term" value="F:DNA-binding transcription factor activity"/>
    <property type="evidence" value="ECO:0007669"/>
    <property type="project" value="InterPro"/>
</dbReference>
<evidence type="ECO:0000256" key="4">
    <source>
        <dbReference type="ARBA" id="ARBA00023163"/>
    </source>
</evidence>
<dbReference type="CDD" id="cd05466">
    <property type="entry name" value="PBP2_LTTR_substrate"/>
    <property type="match status" value="1"/>
</dbReference>
<dbReference type="PRINTS" id="PR00039">
    <property type="entry name" value="HTHLYSR"/>
</dbReference>
<keyword evidence="3 6" id="KW-0238">DNA-binding</keyword>
<dbReference type="InterPro" id="IPR036388">
    <property type="entry name" value="WH-like_DNA-bd_sf"/>
</dbReference>
<dbReference type="InterPro" id="IPR050950">
    <property type="entry name" value="HTH-type_LysR_regulators"/>
</dbReference>
<reference evidence="6" key="1">
    <citation type="submission" date="2017-05" db="EMBL/GenBank/DDBJ databases">
        <authorList>
            <person name="Varghese N."/>
            <person name="Submissions S."/>
        </authorList>
    </citation>
    <scope>NUCLEOTIDE SEQUENCE</scope>
    <source>
        <strain evidence="6">Su22</strain>
    </source>
</reference>
<protein>
    <submittedName>
        <fullName evidence="6">DNA-binding transcriptional regulator, LysR family</fullName>
    </submittedName>
</protein>
<evidence type="ECO:0000256" key="1">
    <source>
        <dbReference type="ARBA" id="ARBA00009437"/>
    </source>
</evidence>
<name>A0AA45WXU4_9CLOT</name>
<evidence type="ECO:0000313" key="7">
    <source>
        <dbReference type="Proteomes" id="UP001158066"/>
    </source>
</evidence>
<dbReference type="GO" id="GO:0003677">
    <property type="term" value="F:DNA binding"/>
    <property type="evidence" value="ECO:0007669"/>
    <property type="project" value="UniProtKB-KW"/>
</dbReference>
<dbReference type="Gene3D" id="3.40.190.290">
    <property type="match status" value="1"/>
</dbReference>
<dbReference type="Proteomes" id="UP001158066">
    <property type="component" value="Unassembled WGS sequence"/>
</dbReference>
<sequence>MDIVSLCYFKELAKELHMTNTANRLHISQQTLSNHIKRLEEHYGTLLFHRKPSLMLTYAGEQMLHFARNVVNEEKNIRDLISEIENKEMGALRFGASTARGMVLLPEIIPKFNTRFPNVEIRFKDSLSSELELLVENGDLDFAIVLPSYDKTSLIQQHIFKDQIYLCVPESLLNKHYAYDEAQKVKKQSLEGADLSHFSRLPFSLYNNRLGDKIKICFESAGFEPKVHFTTSYSQLLVPFCAQGISACFITRMNLSEVMDQFEGKVNVFQLHHNGQPFVQNISIIHHKQRYLPHYGKHFLEILCEHFEMLEKSPSLGRLSLI</sequence>